<dbReference type="EMBL" id="LT598465">
    <property type="protein sequence ID" value="SCU92840.1"/>
    <property type="molecule type" value="Genomic_DNA"/>
</dbReference>
<name>A0A1G4JQ72_9SACH</name>
<evidence type="ECO:0000256" key="1">
    <source>
        <dbReference type="ARBA" id="ARBA00002307"/>
    </source>
</evidence>
<dbReference type="InterPro" id="IPR002993">
    <property type="entry name" value="ODC_AZ"/>
</dbReference>
<gene>
    <name evidence="5" type="ORF">LAMI_0E12266G</name>
</gene>
<comment type="similarity">
    <text evidence="2">Belongs to the ODC antizyme family.</text>
</comment>
<dbReference type="GO" id="GO:0075523">
    <property type="term" value="P:viral translational frameshifting"/>
    <property type="evidence" value="ECO:0007669"/>
    <property type="project" value="UniProtKB-KW"/>
</dbReference>
<dbReference type="GO" id="GO:0008073">
    <property type="term" value="F:ornithine decarboxylase inhibitor activity"/>
    <property type="evidence" value="ECO:0007669"/>
    <property type="project" value="InterPro"/>
</dbReference>
<protein>
    <submittedName>
        <fullName evidence="5">LAMI_0E12266g1_1</fullName>
    </submittedName>
</protein>
<accession>A0A1G4JQ72</accession>
<keyword evidence="6" id="KW-1185">Reference proteome</keyword>
<reference evidence="5 6" key="1">
    <citation type="submission" date="2016-03" db="EMBL/GenBank/DDBJ databases">
        <authorList>
            <person name="Devillers H."/>
        </authorList>
    </citation>
    <scope>NUCLEOTIDE SEQUENCE [LARGE SCALE GENOMIC DNA]</scope>
    <source>
        <strain evidence="5">CBS 11717</strain>
    </source>
</reference>
<dbReference type="AlphaFoldDB" id="A0A1G4JQ72"/>
<evidence type="ECO:0000256" key="2">
    <source>
        <dbReference type="ARBA" id="ARBA00008796"/>
    </source>
</evidence>
<dbReference type="Proteomes" id="UP000191024">
    <property type="component" value="Chromosome E"/>
</dbReference>
<evidence type="ECO:0000313" key="5">
    <source>
        <dbReference type="EMBL" id="SCU92840.1"/>
    </source>
</evidence>
<keyword evidence="4" id="KW-0688">Ribosomal frameshifting</keyword>
<comment type="function">
    <text evidence="1">Ornithine decarboxylase (ODC) antizyme protein that negatively regulates ODC activity and intracellular polyamine biosynthesis in response to increased intracellular polyamine levels. Binds to ODC monomers, inhibiting the assembly of the functional ODC homodimer, and targets the monomers for ubiquitin-independent proteolytic destruction by the 26S proteasome.</text>
</comment>
<evidence type="ECO:0000256" key="4">
    <source>
        <dbReference type="ARBA" id="ARBA00022758"/>
    </source>
</evidence>
<evidence type="ECO:0000313" key="6">
    <source>
        <dbReference type="Proteomes" id="UP000191024"/>
    </source>
</evidence>
<dbReference type="OrthoDB" id="4033519at2759"/>
<evidence type="ECO:0000256" key="3">
    <source>
        <dbReference type="ARBA" id="ARBA00011486"/>
    </source>
</evidence>
<comment type="subunit">
    <text evidence="3">Interacts with ODC and thereby sterically blocks ODC homodimerization.</text>
</comment>
<organism evidence="5 6">
    <name type="scientific">Lachancea mirantina</name>
    <dbReference type="NCBI Taxonomy" id="1230905"/>
    <lineage>
        <taxon>Eukaryota</taxon>
        <taxon>Fungi</taxon>
        <taxon>Dikarya</taxon>
        <taxon>Ascomycota</taxon>
        <taxon>Saccharomycotina</taxon>
        <taxon>Saccharomycetes</taxon>
        <taxon>Saccharomycetales</taxon>
        <taxon>Saccharomycetaceae</taxon>
        <taxon>Lachancea</taxon>
    </lineage>
</organism>
<dbReference type="Pfam" id="PF02100">
    <property type="entry name" value="ODC_AZ"/>
    <property type="match status" value="1"/>
</dbReference>
<proteinExistence type="inferred from homology"/>
<sequence>MGWRSGVRDTAYLEVGEQQLTELYWDVILLTESQFLIPGFTAYSKFQAYVVRQVGHDITMYERMIKPTVQQRETSLWRCIGATYSLLFFPDWFQRPFFCKNDATCLQVTIRGDITQIAKPLLMALLEYGATLRLAWLRLYVHREAPGIKPLLRNLNWLGGRIVPNENRAVVLESCSCEETWMFSDEHYVIIEFEC</sequence>